<organism evidence="1 3">
    <name type="scientific">Fusarium culmorum</name>
    <dbReference type="NCBI Taxonomy" id="5516"/>
    <lineage>
        <taxon>Eukaryota</taxon>
        <taxon>Fungi</taxon>
        <taxon>Dikarya</taxon>
        <taxon>Ascomycota</taxon>
        <taxon>Pezizomycotina</taxon>
        <taxon>Sordariomycetes</taxon>
        <taxon>Hypocreomycetidae</taxon>
        <taxon>Hypocreales</taxon>
        <taxon>Nectriaceae</taxon>
        <taxon>Fusarium</taxon>
    </lineage>
</organism>
<accession>A0A2T4GRS8</accession>
<dbReference type="EMBL" id="CP064748">
    <property type="protein sequence ID" value="QPC63076.1"/>
    <property type="molecule type" value="Genomic_DNA"/>
</dbReference>
<dbReference type="OrthoDB" id="3778483at2759"/>
<dbReference type="Proteomes" id="UP000241587">
    <property type="component" value="Unassembled WGS sequence"/>
</dbReference>
<evidence type="ECO:0000313" key="2">
    <source>
        <dbReference type="EMBL" id="QPC63076.1"/>
    </source>
</evidence>
<dbReference type="AlphaFoldDB" id="A0A2T4GRS8"/>
<keyword evidence="3" id="KW-1185">Reference proteome</keyword>
<evidence type="ECO:0000313" key="3">
    <source>
        <dbReference type="Proteomes" id="UP000241587"/>
    </source>
</evidence>
<protein>
    <submittedName>
        <fullName evidence="1">Uncharacterized protein</fullName>
    </submittedName>
</protein>
<dbReference type="Proteomes" id="UP000663297">
    <property type="component" value="Chromosome 2"/>
</dbReference>
<reference evidence="2" key="2">
    <citation type="submission" date="2020-11" db="EMBL/GenBank/DDBJ databases">
        <title>The chromosome-scale genome resource for two endophytic Fusarium species: F. culmorum and F. pseudograminearum.</title>
        <authorList>
            <person name="Yuan Z."/>
        </authorList>
    </citation>
    <scope>NUCLEOTIDE SEQUENCE</scope>
    <source>
        <strain evidence="2">Class2-1B</strain>
    </source>
</reference>
<proteinExistence type="predicted"/>
<sequence>MENTDGATTEQTPKLTTRVAYLRTILDKKSTEQHSETDWLNLDSWLWIWVGQNVPWDPWGSGRKNRTKPPPELLHHYILGFSSAVDLSILDWLIKNSGENNARLSRSDFTVYLSATQMNDLSNKDLLQRLASENVTVKKITAPSEEYTSDDICDSVMLSESDYILDPTIQIGPSDWVTTDALYRDSLRYGHPQLYRTEEYSNFYYENRLKKRMGGHTMTSCCYPHGKSDQWKRDHEREWRLYECPSCGQRCKRSKGCKNTGEDWAADRNKYKTAWMEGVDLSAARPPDFEKDWRTLSVNDVVYYGGERFKKWNWRSVDTFSRDWKRE</sequence>
<name>A0A2T4GRS8_FUSCU</name>
<dbReference type="EMBL" id="PVEM01000007">
    <property type="protein sequence ID" value="PTD06257.1"/>
    <property type="molecule type" value="Genomic_DNA"/>
</dbReference>
<evidence type="ECO:0000313" key="1">
    <source>
        <dbReference type="EMBL" id="PTD06257.1"/>
    </source>
</evidence>
<gene>
    <name evidence="1" type="ORF">FCULG_00011741</name>
    <name evidence="2" type="ORF">HYE67_005307</name>
</gene>
<dbReference type="OMA" id="SCGQRCK"/>
<reference evidence="1 3" key="1">
    <citation type="submission" date="2018-02" db="EMBL/GenBank/DDBJ databases">
        <title>Fusarium culmorum secondary metabolites in fungal-bacterial-plant interactions.</title>
        <authorList>
            <person name="Schmidt R."/>
        </authorList>
    </citation>
    <scope>NUCLEOTIDE SEQUENCE [LARGE SCALE GENOMIC DNA]</scope>
    <source>
        <strain evidence="1 3">PV</strain>
    </source>
</reference>